<evidence type="ECO:0000256" key="1">
    <source>
        <dbReference type="SAM" id="MobiDB-lite"/>
    </source>
</evidence>
<feature type="signal peptide" evidence="2">
    <location>
        <begin position="1"/>
        <end position="21"/>
    </location>
</feature>
<sequence>MISMVLVFCGFWVFSPACGYARSPVGHPVEIPALNGRKIEQRTKWFDPIRRQRSGATPAKGCGNKRR</sequence>
<keyword evidence="2" id="KW-0732">Signal</keyword>
<evidence type="ECO:0000313" key="3">
    <source>
        <dbReference type="EMBL" id="MBW73888.1"/>
    </source>
</evidence>
<evidence type="ECO:0000256" key="2">
    <source>
        <dbReference type="SAM" id="SignalP"/>
    </source>
</evidence>
<protein>
    <submittedName>
        <fullName evidence="3">Putative secreted protein</fullName>
    </submittedName>
</protein>
<feature type="chain" id="PRO_5014967075" evidence="2">
    <location>
        <begin position="22"/>
        <end position="67"/>
    </location>
</feature>
<accession>A0A2M4DA12</accession>
<dbReference type="EMBL" id="GGFL01009710">
    <property type="protein sequence ID" value="MBW73888.1"/>
    <property type="molecule type" value="Transcribed_RNA"/>
</dbReference>
<feature type="region of interest" description="Disordered" evidence="1">
    <location>
        <begin position="47"/>
        <end position="67"/>
    </location>
</feature>
<reference evidence="3" key="1">
    <citation type="submission" date="2018-01" db="EMBL/GenBank/DDBJ databases">
        <title>An insight into the sialome of Amazonian anophelines.</title>
        <authorList>
            <person name="Ribeiro J.M."/>
            <person name="Scarpassa V."/>
            <person name="Calvo E."/>
        </authorList>
    </citation>
    <scope>NUCLEOTIDE SEQUENCE</scope>
</reference>
<dbReference type="AlphaFoldDB" id="A0A2M4DA12"/>
<proteinExistence type="predicted"/>
<organism evidence="3">
    <name type="scientific">Anopheles darlingi</name>
    <name type="common">Mosquito</name>
    <dbReference type="NCBI Taxonomy" id="43151"/>
    <lineage>
        <taxon>Eukaryota</taxon>
        <taxon>Metazoa</taxon>
        <taxon>Ecdysozoa</taxon>
        <taxon>Arthropoda</taxon>
        <taxon>Hexapoda</taxon>
        <taxon>Insecta</taxon>
        <taxon>Pterygota</taxon>
        <taxon>Neoptera</taxon>
        <taxon>Endopterygota</taxon>
        <taxon>Diptera</taxon>
        <taxon>Nematocera</taxon>
        <taxon>Culicoidea</taxon>
        <taxon>Culicidae</taxon>
        <taxon>Anophelinae</taxon>
        <taxon>Anopheles</taxon>
    </lineage>
</organism>
<name>A0A2M4DA12_ANODA</name>